<feature type="transmembrane region" description="Helical" evidence="1">
    <location>
        <begin position="163"/>
        <end position="184"/>
    </location>
</feature>
<feature type="transmembrane region" description="Helical" evidence="1">
    <location>
        <begin position="32"/>
        <end position="50"/>
    </location>
</feature>
<sequence>MFREEIGKRLLVTVIWLTMLNFLRLAAGRWDWYWLLFWLGAGLGTFLMDLDAWLDRLVLNPQNGISQEIKKLVRAKKYQQAYNWLLDGQQRQIRLAFRSALFQLVLVIFCFWALTSTGSWLGKGLVMALYLQLGREVVELRLRNQDQFLRQRLFSIFKKTMPARAETFWVIGFVLAFLVLNLLLI</sequence>
<name>A0A2M6XBC1_9BACT</name>
<evidence type="ECO:0000313" key="2">
    <source>
        <dbReference type="EMBL" id="PIU02298.1"/>
    </source>
</evidence>
<dbReference type="EMBL" id="PEZK01000017">
    <property type="protein sequence ID" value="PIU02298.1"/>
    <property type="molecule type" value="Genomic_DNA"/>
</dbReference>
<accession>A0A2M6XBC1</accession>
<reference evidence="3" key="1">
    <citation type="submission" date="2017-09" db="EMBL/GenBank/DDBJ databases">
        <title>Depth-based differentiation of microbial function through sediment-hosted aquifers and enrichment of novel symbionts in the deep terrestrial subsurface.</title>
        <authorList>
            <person name="Probst A.J."/>
            <person name="Ladd B."/>
            <person name="Jarett J.K."/>
            <person name="Geller-Mcgrath D.E."/>
            <person name="Sieber C.M.K."/>
            <person name="Emerson J.B."/>
            <person name="Anantharaman K."/>
            <person name="Thomas B.C."/>
            <person name="Malmstrom R."/>
            <person name="Stieglmeier M."/>
            <person name="Klingl A."/>
            <person name="Woyke T."/>
            <person name="Ryan C.M."/>
            <person name="Banfield J.F."/>
        </authorList>
    </citation>
    <scope>NUCLEOTIDE SEQUENCE [LARGE SCALE GENOMIC DNA]</scope>
</reference>
<keyword evidence="1" id="KW-0472">Membrane</keyword>
<dbReference type="AlphaFoldDB" id="A0A2M6XBC1"/>
<feature type="transmembrane region" description="Helical" evidence="1">
    <location>
        <begin position="95"/>
        <end position="114"/>
    </location>
</feature>
<feature type="transmembrane region" description="Helical" evidence="1">
    <location>
        <begin position="9"/>
        <end position="26"/>
    </location>
</feature>
<evidence type="ECO:0000313" key="3">
    <source>
        <dbReference type="Proteomes" id="UP000231214"/>
    </source>
</evidence>
<dbReference type="Proteomes" id="UP000231214">
    <property type="component" value="Unassembled WGS sequence"/>
</dbReference>
<organism evidence="2 3">
    <name type="scientific">Candidatus Shapirobacteria bacterium CG09_land_8_20_14_0_10_49_15</name>
    <dbReference type="NCBI Taxonomy" id="1974482"/>
    <lineage>
        <taxon>Bacteria</taxon>
        <taxon>Candidatus Shapironibacteriota</taxon>
    </lineage>
</organism>
<proteinExistence type="predicted"/>
<keyword evidence="1" id="KW-1133">Transmembrane helix</keyword>
<protein>
    <submittedName>
        <fullName evidence="2">Uncharacterized protein</fullName>
    </submittedName>
</protein>
<keyword evidence="1" id="KW-0812">Transmembrane</keyword>
<evidence type="ECO:0000256" key="1">
    <source>
        <dbReference type="SAM" id="Phobius"/>
    </source>
</evidence>
<gene>
    <name evidence="2" type="ORF">COT66_00910</name>
</gene>
<comment type="caution">
    <text evidence="2">The sequence shown here is derived from an EMBL/GenBank/DDBJ whole genome shotgun (WGS) entry which is preliminary data.</text>
</comment>